<name>A0A0S3QRI5_THET7</name>
<dbReference type="EMBL" id="AP013035">
    <property type="protein sequence ID" value="BAT70905.1"/>
    <property type="molecule type" value="Genomic_DNA"/>
</dbReference>
<dbReference type="Pfam" id="PF00753">
    <property type="entry name" value="Lactamase_B"/>
    <property type="match status" value="1"/>
</dbReference>
<feature type="repeat" description="TPR" evidence="3">
    <location>
        <begin position="273"/>
        <end position="306"/>
    </location>
</feature>
<protein>
    <submittedName>
        <fullName evidence="5">Beta-lactamase domain protein</fullName>
    </submittedName>
</protein>
<dbReference type="SUPFAM" id="SSF48452">
    <property type="entry name" value="TPR-like"/>
    <property type="match status" value="1"/>
</dbReference>
<dbReference type="Gene3D" id="1.25.40.10">
    <property type="entry name" value="Tetratricopeptide repeat domain"/>
    <property type="match status" value="1"/>
</dbReference>
<dbReference type="PANTHER" id="PTHR44943">
    <property type="entry name" value="CELLULOSE SYNTHASE OPERON PROTEIN C"/>
    <property type="match status" value="1"/>
</dbReference>
<dbReference type="Pfam" id="PF12895">
    <property type="entry name" value="ANAPC3"/>
    <property type="match status" value="1"/>
</dbReference>
<dbReference type="InterPro" id="IPR019734">
    <property type="entry name" value="TPR_rpt"/>
</dbReference>
<dbReference type="STRING" id="1298851.TST_0095"/>
<dbReference type="PROSITE" id="PS50293">
    <property type="entry name" value="TPR_REGION"/>
    <property type="match status" value="1"/>
</dbReference>
<evidence type="ECO:0000256" key="2">
    <source>
        <dbReference type="ARBA" id="ARBA00022803"/>
    </source>
</evidence>
<dbReference type="AlphaFoldDB" id="A0A0S3QRI5"/>
<dbReference type="InterPro" id="IPR051685">
    <property type="entry name" value="Ycf3/AcsC/BcsC/TPR_MFPF"/>
</dbReference>
<evidence type="ECO:0000313" key="5">
    <source>
        <dbReference type="EMBL" id="BAT70905.1"/>
    </source>
</evidence>
<reference evidence="6" key="1">
    <citation type="journal article" date="2018" name="Science">
        <title>A primordial and reversible TCA cycle in a facultatively chemolithoautotrophic thermophile.</title>
        <authorList>
            <person name="Nunoura T."/>
            <person name="Chikaraishi Y."/>
            <person name="Izaki R."/>
            <person name="Suwa T."/>
            <person name="Sato T."/>
            <person name="Harada T."/>
            <person name="Mori K."/>
            <person name="Kato Y."/>
            <person name="Miyazaki M."/>
            <person name="Shimamura S."/>
            <person name="Yanagawa K."/>
            <person name="Shuto A."/>
            <person name="Ohkouchi N."/>
            <person name="Fujita N."/>
            <person name="Takaki Y."/>
            <person name="Atomi H."/>
            <person name="Takai K."/>
        </authorList>
    </citation>
    <scope>NUCLEOTIDE SEQUENCE [LARGE SCALE GENOMIC DNA]</scope>
    <source>
        <strain evidence="6">DSM 17441 / JCM 13301 / NBRC 103674 / ABI70S6</strain>
    </source>
</reference>
<dbReference type="SUPFAM" id="SSF56281">
    <property type="entry name" value="Metallo-hydrolase/oxidoreductase"/>
    <property type="match status" value="1"/>
</dbReference>
<dbReference type="Gene3D" id="3.60.15.10">
    <property type="entry name" value="Ribonuclease Z/Hydroxyacylglutathione hydrolase-like"/>
    <property type="match status" value="1"/>
</dbReference>
<keyword evidence="1" id="KW-0677">Repeat</keyword>
<evidence type="ECO:0000259" key="4">
    <source>
        <dbReference type="SMART" id="SM00849"/>
    </source>
</evidence>
<dbReference type="InterPro" id="IPR036866">
    <property type="entry name" value="RibonucZ/Hydroxyglut_hydro"/>
</dbReference>
<dbReference type="CDD" id="cd06262">
    <property type="entry name" value="metallo-hydrolase-like_MBL-fold"/>
    <property type="match status" value="1"/>
</dbReference>
<proteinExistence type="predicted"/>
<dbReference type="OrthoDB" id="420651at2"/>
<dbReference type="SMART" id="SM00849">
    <property type="entry name" value="Lactamase_B"/>
    <property type="match status" value="1"/>
</dbReference>
<accession>A0A0S3QRI5</accession>
<gene>
    <name evidence="5" type="ORF">TST_0095</name>
</gene>
<sequence length="388" mass="43922">MEEMMKEMDYSGWKKLSEFWQENNPFFEATLFMPGYDISSNIYAIKYKDGWAIVDPGNDYTAFIQFFQEYASPLDIKAIVITHGHPEHVMGMMELLRYPSILKEKPFTVYLQEDGPQELKNVLSDLKVPHSFVYHEDILEFPPFKLKVIHTPGHTIDSICLFHEETSSIFTGDTVLPFAFASADPVGGGRDDYHLMALKMLMSLNPKNLLPGHGEPIKEKAMEVIKGNYAAAIKKMVGEGTPWMEAAAYLAQKGYMEEALFCCDVELKEGDNPYALQLKASCLNDLGRYQEAIEIFDKLLSQNPRSVFANMGKGVALMGLGKYKEAIKYFDKLLKLNPNFKEALVYKGMAIFLSGNVEEALKIDAFKKEFTGRFKEALEKAKNEKGGQ</sequence>
<dbReference type="SMART" id="SM00028">
    <property type="entry name" value="TPR"/>
    <property type="match status" value="2"/>
</dbReference>
<dbReference type="InterPro" id="IPR011990">
    <property type="entry name" value="TPR-like_helical_dom_sf"/>
</dbReference>
<dbReference type="Proteomes" id="UP000063234">
    <property type="component" value="Chromosome"/>
</dbReference>
<feature type="repeat" description="TPR" evidence="3">
    <location>
        <begin position="307"/>
        <end position="340"/>
    </location>
</feature>
<keyword evidence="6" id="KW-1185">Reference proteome</keyword>
<dbReference type="RefSeq" id="WP_068548639.1">
    <property type="nucleotide sequence ID" value="NZ_AP013035.1"/>
</dbReference>
<feature type="domain" description="Metallo-beta-lactamase" evidence="4">
    <location>
        <begin position="39"/>
        <end position="213"/>
    </location>
</feature>
<evidence type="ECO:0000313" key="6">
    <source>
        <dbReference type="Proteomes" id="UP000063234"/>
    </source>
</evidence>
<dbReference type="PANTHER" id="PTHR44943:SF8">
    <property type="entry name" value="TPR REPEAT-CONTAINING PROTEIN MJ0263"/>
    <property type="match status" value="1"/>
</dbReference>
<dbReference type="PATRIC" id="fig|1298851.3.peg.98"/>
<organism evidence="5 6">
    <name type="scientific">Thermosulfidibacter takaii (strain DSM 17441 / JCM 13301 / NBRC 103674 / ABI70S6)</name>
    <dbReference type="NCBI Taxonomy" id="1298851"/>
    <lineage>
        <taxon>Bacteria</taxon>
        <taxon>Pseudomonadati</taxon>
        <taxon>Thermosulfidibacterota</taxon>
        <taxon>Thermosulfidibacteria</taxon>
        <taxon>Thermosulfidibacterales</taxon>
        <taxon>Thermosulfidibacteraceae</taxon>
    </lineage>
</organism>
<keyword evidence="2 3" id="KW-0802">TPR repeat</keyword>
<evidence type="ECO:0000256" key="3">
    <source>
        <dbReference type="PROSITE-ProRule" id="PRU00339"/>
    </source>
</evidence>
<dbReference type="PROSITE" id="PS50005">
    <property type="entry name" value="TPR"/>
    <property type="match status" value="2"/>
</dbReference>
<evidence type="ECO:0000256" key="1">
    <source>
        <dbReference type="ARBA" id="ARBA00022737"/>
    </source>
</evidence>
<dbReference type="KEGG" id="ttk:TST_0095"/>
<dbReference type="InterPro" id="IPR001279">
    <property type="entry name" value="Metallo-B-lactamas"/>
</dbReference>